<dbReference type="FunFam" id="6.10.250.3420:FF:000001">
    <property type="entry name" value="Hsc70-interacting protein-like protein"/>
    <property type="match status" value="1"/>
</dbReference>
<evidence type="ECO:0000259" key="8">
    <source>
        <dbReference type="Pfam" id="PF18253"/>
    </source>
</evidence>
<evidence type="ECO:0000256" key="2">
    <source>
        <dbReference type="ARBA" id="ARBA00022737"/>
    </source>
</evidence>
<dbReference type="InterPro" id="IPR019734">
    <property type="entry name" value="TPR_rpt"/>
</dbReference>
<reference evidence="9" key="4">
    <citation type="submission" date="2025-09" db="UniProtKB">
        <authorList>
            <consortium name="Ensembl"/>
        </authorList>
    </citation>
    <scope>IDENTIFICATION</scope>
</reference>
<comment type="function">
    <text evidence="4">One HIP oligomer binds the ATPase domains of at least two HSC70 molecules dependent on activation of the HSC70 ATPase by HSP40. Stabilizes the ADP state of HSC70 that has a high affinity for substrate protein. Through its own chaperone activity, it may contribute to the interaction of HSC70 with various target proteins.</text>
</comment>
<evidence type="ECO:0000256" key="6">
    <source>
        <dbReference type="PROSITE-ProRule" id="PRU00339"/>
    </source>
</evidence>
<dbReference type="EMBL" id="EAAA01001429">
    <property type="status" value="NOT_ANNOTATED_CDS"/>
    <property type="molecule type" value="Genomic_DNA"/>
</dbReference>
<dbReference type="PROSITE" id="PS50005">
    <property type="entry name" value="TPR"/>
    <property type="match status" value="1"/>
</dbReference>
<dbReference type="FunCoup" id="F6YI57">
    <property type="interactions" value="853"/>
</dbReference>
<dbReference type="GO" id="GO:0046983">
    <property type="term" value="F:protein dimerization activity"/>
    <property type="evidence" value="ECO:0007669"/>
    <property type="project" value="InterPro"/>
</dbReference>
<dbReference type="Gene3D" id="6.10.250.3420">
    <property type="match status" value="1"/>
</dbReference>
<dbReference type="CDD" id="cd14438">
    <property type="entry name" value="Hip_N"/>
    <property type="match status" value="1"/>
</dbReference>
<dbReference type="Proteomes" id="UP000008144">
    <property type="component" value="Chromosome 2"/>
</dbReference>
<comment type="subunit">
    <text evidence="5">Homotetramer. Interacts with Hsc70 as well as DNAJ homologs and Hsp90.</text>
</comment>
<feature type="region of interest" description="Disordered" evidence="7">
    <location>
        <begin position="260"/>
        <end position="282"/>
    </location>
</feature>
<feature type="region of interest" description="Disordered" evidence="7">
    <location>
        <begin position="40"/>
        <end position="119"/>
    </location>
</feature>
<accession>F6YI57</accession>
<evidence type="ECO:0000256" key="4">
    <source>
        <dbReference type="ARBA" id="ARBA00037033"/>
    </source>
</evidence>
<evidence type="ECO:0000256" key="7">
    <source>
        <dbReference type="SAM" id="MobiDB-lite"/>
    </source>
</evidence>
<dbReference type="SUPFAM" id="SSF48452">
    <property type="entry name" value="TPR-like"/>
    <property type="match status" value="1"/>
</dbReference>
<dbReference type="Gene3D" id="1.25.40.10">
    <property type="entry name" value="Tetratricopeptide repeat domain"/>
    <property type="match status" value="1"/>
</dbReference>
<name>F6YI57_CIOIN</name>
<evidence type="ECO:0000313" key="9">
    <source>
        <dbReference type="Ensembl" id="ENSCINP00000010745.3"/>
    </source>
</evidence>
<feature type="compositionally biased region" description="Basic and acidic residues" evidence="7">
    <location>
        <begin position="265"/>
        <end position="282"/>
    </location>
</feature>
<dbReference type="Pfam" id="PF18253">
    <property type="entry name" value="HipN"/>
    <property type="match status" value="1"/>
</dbReference>
<dbReference type="InterPro" id="IPR034649">
    <property type="entry name" value="Hip_N"/>
</dbReference>
<reference evidence="9" key="3">
    <citation type="submission" date="2025-08" db="UniProtKB">
        <authorList>
            <consortium name="Ensembl"/>
        </authorList>
    </citation>
    <scope>IDENTIFICATION</scope>
</reference>
<reference evidence="10" key="1">
    <citation type="journal article" date="2002" name="Science">
        <title>The draft genome of Ciona intestinalis: insights into chordate and vertebrate origins.</title>
        <authorList>
            <person name="Dehal P."/>
            <person name="Satou Y."/>
            <person name="Campbell R.K."/>
            <person name="Chapman J."/>
            <person name="Degnan B."/>
            <person name="De Tomaso A."/>
            <person name="Davidson B."/>
            <person name="Di Gregorio A."/>
            <person name="Gelpke M."/>
            <person name="Goodstein D.M."/>
            <person name="Harafuji N."/>
            <person name="Hastings K.E."/>
            <person name="Ho I."/>
            <person name="Hotta K."/>
            <person name="Huang W."/>
            <person name="Kawashima T."/>
            <person name="Lemaire P."/>
            <person name="Martinez D."/>
            <person name="Meinertzhagen I.A."/>
            <person name="Necula S."/>
            <person name="Nonaka M."/>
            <person name="Putnam N."/>
            <person name="Rash S."/>
            <person name="Saiga H."/>
            <person name="Satake M."/>
            <person name="Terry A."/>
            <person name="Yamada L."/>
            <person name="Wang H.G."/>
            <person name="Awazu S."/>
            <person name="Azumi K."/>
            <person name="Boore J."/>
            <person name="Branno M."/>
            <person name="Chin-Bow S."/>
            <person name="DeSantis R."/>
            <person name="Doyle S."/>
            <person name="Francino P."/>
            <person name="Keys D.N."/>
            <person name="Haga S."/>
            <person name="Hayashi H."/>
            <person name="Hino K."/>
            <person name="Imai K.S."/>
            <person name="Inaba K."/>
            <person name="Kano S."/>
            <person name="Kobayashi K."/>
            <person name="Kobayashi M."/>
            <person name="Lee B.I."/>
            <person name="Makabe K.W."/>
            <person name="Manohar C."/>
            <person name="Matassi G."/>
            <person name="Medina M."/>
            <person name="Mochizuki Y."/>
            <person name="Mount S."/>
            <person name="Morishita T."/>
            <person name="Miura S."/>
            <person name="Nakayama A."/>
            <person name="Nishizaka S."/>
            <person name="Nomoto H."/>
            <person name="Ohta F."/>
            <person name="Oishi K."/>
            <person name="Rigoutsos I."/>
            <person name="Sano M."/>
            <person name="Sasaki A."/>
            <person name="Sasakura Y."/>
            <person name="Shoguchi E."/>
            <person name="Shin-i T."/>
            <person name="Spagnuolo A."/>
            <person name="Stainier D."/>
            <person name="Suzuki M.M."/>
            <person name="Tassy O."/>
            <person name="Takatori N."/>
            <person name="Tokuoka M."/>
            <person name="Yagi K."/>
            <person name="Yoshizaki F."/>
            <person name="Wada S."/>
            <person name="Zhang C."/>
            <person name="Hyatt P.D."/>
            <person name="Larimer F."/>
            <person name="Detter C."/>
            <person name="Doggett N."/>
            <person name="Glavina T."/>
            <person name="Hawkins T."/>
            <person name="Richardson P."/>
            <person name="Lucas S."/>
            <person name="Kohara Y."/>
            <person name="Levine M."/>
            <person name="Satoh N."/>
            <person name="Rokhsar D.S."/>
        </authorList>
    </citation>
    <scope>NUCLEOTIDE SEQUENCE [LARGE SCALE GENOMIC DNA]</scope>
</reference>
<reference evidence="9" key="2">
    <citation type="journal article" date="2008" name="Genome Biol.">
        <title>Improved genome assembly and evidence-based global gene model set for the chordate Ciona intestinalis: new insight into intron and operon populations.</title>
        <authorList>
            <person name="Satou Y."/>
            <person name="Mineta K."/>
            <person name="Ogasawara M."/>
            <person name="Sasakura Y."/>
            <person name="Shoguchi E."/>
            <person name="Ueno K."/>
            <person name="Yamada L."/>
            <person name="Matsumoto J."/>
            <person name="Wasserscheid J."/>
            <person name="Dewar K."/>
            <person name="Wiley G.B."/>
            <person name="Macmil S.L."/>
            <person name="Roe B.A."/>
            <person name="Zeller R.W."/>
            <person name="Hastings K.E."/>
            <person name="Lemaire P."/>
            <person name="Lindquist E."/>
            <person name="Endo T."/>
            <person name="Hotta K."/>
            <person name="Inaba K."/>
        </authorList>
    </citation>
    <scope>NUCLEOTIDE SEQUENCE [LARGE SCALE GENOMIC DNA]</scope>
    <source>
        <strain evidence="9">wild type</strain>
    </source>
</reference>
<dbReference type="STRING" id="7719.ENSCINP00000010745"/>
<dbReference type="Ensembl" id="ENSCINT00000010745.3">
    <property type="protein sequence ID" value="ENSCINP00000010745.3"/>
    <property type="gene ID" value="ENSCING00000005227.3"/>
</dbReference>
<feature type="compositionally biased region" description="Acidic residues" evidence="7">
    <location>
        <begin position="74"/>
        <end position="91"/>
    </location>
</feature>
<dbReference type="FunFam" id="1.25.40.10:FF:000112">
    <property type="entry name" value="FAM10 family protein"/>
    <property type="match status" value="1"/>
</dbReference>
<evidence type="ECO:0000256" key="5">
    <source>
        <dbReference type="ARBA" id="ARBA00064040"/>
    </source>
</evidence>
<comment type="similarity">
    <text evidence="1">Belongs to the FAM10 family.</text>
</comment>
<keyword evidence="3 6" id="KW-0802">TPR repeat</keyword>
<proteinExistence type="inferred from homology"/>
<feature type="repeat" description="TPR" evidence="6">
    <location>
        <begin position="154"/>
        <end position="187"/>
    </location>
</feature>
<dbReference type="GO" id="GO:1902494">
    <property type="term" value="C:catalytic complex"/>
    <property type="evidence" value="ECO:0007669"/>
    <property type="project" value="UniProtKB-ARBA"/>
</dbReference>
<dbReference type="PANTHER" id="PTHR45883:SF2">
    <property type="entry name" value="HSC70-INTERACTING PROTEIN"/>
    <property type="match status" value="1"/>
</dbReference>
<dbReference type="PANTHER" id="PTHR45883">
    <property type="entry name" value="HSC70-INTERACTING PROTEIN"/>
    <property type="match status" value="1"/>
</dbReference>
<dbReference type="AlphaFoldDB" id="F6YI57"/>
<dbReference type="GO" id="GO:0005634">
    <property type="term" value="C:nucleus"/>
    <property type="evidence" value="ECO:0007669"/>
    <property type="project" value="UniProtKB-ARBA"/>
</dbReference>
<dbReference type="GeneTree" id="ENSGT00940000170505"/>
<feature type="domain" description="Hsp70-interacting protein N-terminal" evidence="8">
    <location>
        <begin position="4"/>
        <end position="44"/>
    </location>
</feature>
<organism evidence="9 10">
    <name type="scientific">Ciona intestinalis</name>
    <name type="common">Transparent sea squirt</name>
    <name type="synonym">Ascidia intestinalis</name>
    <dbReference type="NCBI Taxonomy" id="7719"/>
    <lineage>
        <taxon>Eukaryota</taxon>
        <taxon>Metazoa</taxon>
        <taxon>Chordata</taxon>
        <taxon>Tunicata</taxon>
        <taxon>Ascidiacea</taxon>
        <taxon>Phlebobranchia</taxon>
        <taxon>Cionidae</taxon>
        <taxon>Ciona</taxon>
    </lineage>
</organism>
<evidence type="ECO:0000256" key="1">
    <source>
        <dbReference type="ARBA" id="ARBA00009015"/>
    </source>
</evidence>
<evidence type="ECO:0000256" key="3">
    <source>
        <dbReference type="ARBA" id="ARBA00022803"/>
    </source>
</evidence>
<evidence type="ECO:0000313" key="10">
    <source>
        <dbReference type="Proteomes" id="UP000008144"/>
    </source>
</evidence>
<dbReference type="GO" id="GO:0030544">
    <property type="term" value="F:Hsp70 protein binding"/>
    <property type="evidence" value="ECO:0000318"/>
    <property type="project" value="GO_Central"/>
</dbReference>
<dbReference type="SMART" id="SM00028">
    <property type="entry name" value="TPR"/>
    <property type="match status" value="3"/>
</dbReference>
<dbReference type="OMA" id="NATIREC"/>
<dbReference type="HOGENOM" id="CLU_026202_2_0_1"/>
<dbReference type="InterPro" id="IPR011990">
    <property type="entry name" value="TPR-like_helical_dom_sf"/>
</dbReference>
<keyword evidence="10" id="KW-1185">Reference proteome</keyword>
<keyword evidence="2" id="KW-0677">Repeat</keyword>
<dbReference type="InParanoid" id="F6YI57"/>
<sequence>ITKDKLSMLEQFIKLIKFNTSILHTPELKFLKDWLVDDMKATLPDPPATEANGDKPSYAEAASGKSAWSKKESSEEEEEEEDEESDLDIDMEGVIPGDTDPPQDMGDDSKEATEEEQDEAMKMRRLGMEAMSNGDNEGAIEHFTAGIKLDNTKTVLFVKRGTAYLRLAKPNAATRDAKKALEINPDSAAAYKVLGKADKFLGNWAEACHNFEVAQKIDYDDEIHDLLKEIKPKATKIREHTMARERKKKEKEIAARIKRVKKAQKAQEKAKKEQEERERVTG</sequence>
<protein>
    <recommendedName>
        <fullName evidence="8">Hsp70-interacting protein N-terminal domain-containing protein</fullName>
    </recommendedName>
</protein>